<evidence type="ECO:0000313" key="3">
    <source>
        <dbReference type="Proteomes" id="UP000271098"/>
    </source>
</evidence>
<proteinExistence type="predicted"/>
<keyword evidence="3" id="KW-1185">Reference proteome</keyword>
<organism evidence="4">
    <name type="scientific">Gongylonema pulchrum</name>
    <dbReference type="NCBI Taxonomy" id="637853"/>
    <lineage>
        <taxon>Eukaryota</taxon>
        <taxon>Metazoa</taxon>
        <taxon>Ecdysozoa</taxon>
        <taxon>Nematoda</taxon>
        <taxon>Chromadorea</taxon>
        <taxon>Rhabditida</taxon>
        <taxon>Spirurina</taxon>
        <taxon>Spiruromorpha</taxon>
        <taxon>Spiruroidea</taxon>
        <taxon>Gongylonematidae</taxon>
        <taxon>Gongylonema</taxon>
    </lineage>
</organism>
<dbReference type="WBParaSite" id="GPUH_0000113101-mRNA-1">
    <property type="protein sequence ID" value="GPUH_0000113101-mRNA-1"/>
    <property type="gene ID" value="GPUH_0000113101"/>
</dbReference>
<dbReference type="AlphaFoldDB" id="A0A183CXE0"/>
<reference evidence="2 3" key="2">
    <citation type="submission" date="2018-11" db="EMBL/GenBank/DDBJ databases">
        <authorList>
            <consortium name="Pathogen Informatics"/>
        </authorList>
    </citation>
    <scope>NUCLEOTIDE SEQUENCE [LARGE SCALE GENOMIC DNA]</scope>
</reference>
<reference evidence="4" key="1">
    <citation type="submission" date="2016-06" db="UniProtKB">
        <authorList>
            <consortium name="WormBaseParasite"/>
        </authorList>
    </citation>
    <scope>IDENTIFICATION</scope>
</reference>
<evidence type="ECO:0000313" key="2">
    <source>
        <dbReference type="EMBL" id="VDK29430.1"/>
    </source>
</evidence>
<accession>A0A183CXE0</accession>
<dbReference type="EMBL" id="UYRT01001273">
    <property type="protein sequence ID" value="VDK29430.1"/>
    <property type="molecule type" value="Genomic_DNA"/>
</dbReference>
<feature type="compositionally biased region" description="Basic and acidic residues" evidence="1">
    <location>
        <begin position="231"/>
        <end position="257"/>
    </location>
</feature>
<dbReference type="Proteomes" id="UP000271098">
    <property type="component" value="Unassembled WGS sequence"/>
</dbReference>
<evidence type="ECO:0000313" key="4">
    <source>
        <dbReference type="WBParaSite" id="GPUH_0000113101-mRNA-1"/>
    </source>
</evidence>
<name>A0A183CXE0_9BILA</name>
<evidence type="ECO:0000256" key="1">
    <source>
        <dbReference type="SAM" id="MobiDB-lite"/>
    </source>
</evidence>
<protein>
    <submittedName>
        <fullName evidence="4">DUF4604 domain-containing protein</fullName>
    </submittedName>
</protein>
<feature type="region of interest" description="Disordered" evidence="1">
    <location>
        <begin position="231"/>
        <end position="260"/>
    </location>
</feature>
<gene>
    <name evidence="2" type="ORF">GPUH_LOCUS1131</name>
</gene>
<sequence>MRLLVSKKEHKWLKLPLAEREKKLAIMQKQPVAHLLKLVLLPPAAEKVKQGVARYGSKVVLTDDDAKKATAAKGCKERDDVDDDIVFVVGEPGEVVYDGAKEIKKEIKKARGGSVKVVTRKGEKLGKGVHPMVSDRAREADEAAAGKPQIKESQLLAEAATKVEEPDTMIRQKKIGDHARVKLPPSVSDKAFDDEFRRGAAIDHAKHAAGEAGSAIGDKLEEAKNVAGEKAESIKSDVEEGAHDFASESERKAEKIKSGAVDAARGAKEGVEYAGQAVA</sequence>